<accession>A0A084IQE6</accession>
<proteinExistence type="predicted"/>
<dbReference type="Gene3D" id="3.40.630.30">
    <property type="match status" value="1"/>
</dbReference>
<keyword evidence="5" id="KW-1185">Reference proteome</keyword>
<dbReference type="CDD" id="cd04301">
    <property type="entry name" value="NAT_SF"/>
    <property type="match status" value="1"/>
</dbReference>
<dbReference type="Pfam" id="PF00583">
    <property type="entry name" value="Acetyltransf_1"/>
    <property type="match status" value="1"/>
</dbReference>
<dbReference type="InterPro" id="IPR003010">
    <property type="entry name" value="C-N_Hydrolase"/>
</dbReference>
<dbReference type="PATRIC" id="fig|1304275.5.peg.473"/>
<dbReference type="STRING" id="1304275.C41B8_02332"/>
<dbReference type="Gene3D" id="3.60.110.10">
    <property type="entry name" value="Carbon-nitrogen hydrolase"/>
    <property type="match status" value="1"/>
</dbReference>
<dbReference type="AlphaFoldDB" id="A0A084IQE6"/>
<dbReference type="RefSeq" id="WP_084188392.1">
    <property type="nucleotide sequence ID" value="NZ_APNK01000002.1"/>
</dbReference>
<feature type="domain" description="CN hydrolase" evidence="2">
    <location>
        <begin position="231"/>
        <end position="487"/>
    </location>
</feature>
<evidence type="ECO:0000256" key="1">
    <source>
        <dbReference type="SAM" id="MobiDB-lite"/>
    </source>
</evidence>
<comment type="caution">
    <text evidence="4">The sequence shown here is derived from an EMBL/GenBank/DDBJ whole genome shotgun (WGS) entry which is preliminary data.</text>
</comment>
<sequence length="540" mass="61159">MAPQNSRSRLIVRKARLADIATINRIVQRAYPKMDDYSFDELRGQINNFPEGQLVAVYEDQVVGYCATICLPEAQVMRRHSWAQITGNGYGSTHDIDGDYLYGYEVCVDPDARGLRIGRRLYREREALAVKLGLKGIVFVGRIPGLRRRFKQFGSAEAYVEAVADKTTRDRVLSFQLAQGYELLGVIPNYLPDDPDSMGYGAHLLWRNPEYKYREDVAGDSHVHLQRRNTVRIATVQYMQRAIDSFDEFAQIVTYFVRETSDAKADFVVFPELFTVQLLSIKNEELHRRAAIQQLADFTDDFRKLMADLAVRFNINIIAGSHVSWVDDELQNIAYIYLRDGSEHLQPKIHPTPGEREDWNIVGGDSLNAIETDCGPVGVLVCYDSEFPELSRHLADQGINILFVPFSTEDRAGYLRVRYSAHARAVENQIYVATAGNTGNLPRIHAMDMHYAQSAIVTPCDFAFARDGIAADTTPNAEQVAIADVRLDTLHEARTSGSVQNMLDRRHDLYRVQWKPRRRAPAKPRRTAAKPGQARSTDKS</sequence>
<keyword evidence="4" id="KW-0378">Hydrolase</keyword>
<dbReference type="PANTHER" id="PTHR23088">
    <property type="entry name" value="NITRILASE-RELATED"/>
    <property type="match status" value="1"/>
</dbReference>
<dbReference type="GO" id="GO:0016747">
    <property type="term" value="F:acyltransferase activity, transferring groups other than amino-acyl groups"/>
    <property type="evidence" value="ECO:0007669"/>
    <property type="project" value="InterPro"/>
</dbReference>
<dbReference type="InterPro" id="IPR036526">
    <property type="entry name" value="C-N_Hydrolase_sf"/>
</dbReference>
<dbReference type="GO" id="GO:0016787">
    <property type="term" value="F:hydrolase activity"/>
    <property type="evidence" value="ECO:0007669"/>
    <property type="project" value="UniProtKB-KW"/>
</dbReference>
<evidence type="ECO:0000313" key="4">
    <source>
        <dbReference type="EMBL" id="KEZ78930.1"/>
    </source>
</evidence>
<dbReference type="Proteomes" id="UP000028302">
    <property type="component" value="Unassembled WGS sequence"/>
</dbReference>
<evidence type="ECO:0000259" key="3">
    <source>
        <dbReference type="PROSITE" id="PS51186"/>
    </source>
</evidence>
<dbReference type="PANTHER" id="PTHR23088:SF50">
    <property type="entry name" value="HYDROLASE YHCX"/>
    <property type="match status" value="1"/>
</dbReference>
<dbReference type="InterPro" id="IPR000182">
    <property type="entry name" value="GNAT_dom"/>
</dbReference>
<feature type="compositionally biased region" description="Basic residues" evidence="1">
    <location>
        <begin position="514"/>
        <end position="528"/>
    </location>
</feature>
<gene>
    <name evidence="4" type="ORF">C41B8_02332</name>
</gene>
<evidence type="ECO:0000259" key="2">
    <source>
        <dbReference type="PROSITE" id="PS50263"/>
    </source>
</evidence>
<dbReference type="eggNOG" id="COG0388">
    <property type="taxonomic scope" value="Bacteria"/>
</dbReference>
<dbReference type="OrthoDB" id="9811121at2"/>
<dbReference type="SUPFAM" id="SSF56317">
    <property type="entry name" value="Carbon-nitrogen hydrolase"/>
    <property type="match status" value="1"/>
</dbReference>
<dbReference type="Pfam" id="PF00795">
    <property type="entry name" value="CN_hydrolase"/>
    <property type="match status" value="1"/>
</dbReference>
<protein>
    <submittedName>
        <fullName evidence="4">Putative carbon-nitrogen hydrolase</fullName>
    </submittedName>
</protein>
<dbReference type="EMBL" id="APNK01000002">
    <property type="protein sequence ID" value="KEZ78930.1"/>
    <property type="molecule type" value="Genomic_DNA"/>
</dbReference>
<dbReference type="InterPro" id="IPR016181">
    <property type="entry name" value="Acyl_CoA_acyltransferase"/>
</dbReference>
<dbReference type="PROSITE" id="PS50263">
    <property type="entry name" value="CN_HYDROLASE"/>
    <property type="match status" value="1"/>
</dbReference>
<evidence type="ECO:0000313" key="5">
    <source>
        <dbReference type="Proteomes" id="UP000028302"/>
    </source>
</evidence>
<feature type="region of interest" description="Disordered" evidence="1">
    <location>
        <begin position="513"/>
        <end position="540"/>
    </location>
</feature>
<reference evidence="4 5" key="1">
    <citation type="submission" date="2013-03" db="EMBL/GenBank/DDBJ databases">
        <title>Salinisphaera hydrothermalis C41B8 Genome Sequencing.</title>
        <authorList>
            <person name="Li C."/>
            <person name="Lai Q."/>
            <person name="Shao Z."/>
        </authorList>
    </citation>
    <scope>NUCLEOTIDE SEQUENCE [LARGE SCALE GENOMIC DNA]</scope>
    <source>
        <strain evidence="4 5">C41B8</strain>
    </source>
</reference>
<organism evidence="4 5">
    <name type="scientific">Salinisphaera hydrothermalis (strain C41B8)</name>
    <dbReference type="NCBI Taxonomy" id="1304275"/>
    <lineage>
        <taxon>Bacteria</taxon>
        <taxon>Pseudomonadati</taxon>
        <taxon>Pseudomonadota</taxon>
        <taxon>Gammaproteobacteria</taxon>
        <taxon>Salinisphaerales</taxon>
        <taxon>Salinisphaeraceae</taxon>
        <taxon>Salinisphaera</taxon>
    </lineage>
</organism>
<dbReference type="SUPFAM" id="SSF55729">
    <property type="entry name" value="Acyl-CoA N-acyltransferases (Nat)"/>
    <property type="match status" value="1"/>
</dbReference>
<dbReference type="CDD" id="cd07574">
    <property type="entry name" value="nitrilase_Rim1_like"/>
    <property type="match status" value="1"/>
</dbReference>
<name>A0A084IQE6_SALHC</name>
<dbReference type="PROSITE" id="PS51186">
    <property type="entry name" value="GNAT"/>
    <property type="match status" value="1"/>
</dbReference>
<feature type="domain" description="N-acetyltransferase" evidence="3">
    <location>
        <begin position="10"/>
        <end position="211"/>
    </location>
</feature>